<organism evidence="1 2">
    <name type="scientific">Mycteria americana</name>
    <name type="common">Wood stork</name>
    <dbReference type="NCBI Taxonomy" id="33587"/>
    <lineage>
        <taxon>Eukaryota</taxon>
        <taxon>Metazoa</taxon>
        <taxon>Chordata</taxon>
        <taxon>Craniata</taxon>
        <taxon>Vertebrata</taxon>
        <taxon>Euteleostomi</taxon>
        <taxon>Archelosauria</taxon>
        <taxon>Archosauria</taxon>
        <taxon>Dinosauria</taxon>
        <taxon>Saurischia</taxon>
        <taxon>Theropoda</taxon>
        <taxon>Coelurosauria</taxon>
        <taxon>Aves</taxon>
        <taxon>Neognathae</taxon>
        <taxon>Neoaves</taxon>
        <taxon>Aequornithes</taxon>
        <taxon>Ciconiiformes</taxon>
        <taxon>Ciconiidae</taxon>
        <taxon>Mycteria</taxon>
    </lineage>
</organism>
<dbReference type="AlphaFoldDB" id="A0AAN7PKB0"/>
<evidence type="ECO:0000313" key="2">
    <source>
        <dbReference type="Proteomes" id="UP001333110"/>
    </source>
</evidence>
<dbReference type="Proteomes" id="UP001333110">
    <property type="component" value="Unassembled WGS sequence"/>
</dbReference>
<proteinExistence type="predicted"/>
<comment type="caution">
    <text evidence="1">The sequence shown here is derived from an EMBL/GenBank/DDBJ whole genome shotgun (WGS) entry which is preliminary data.</text>
</comment>
<accession>A0AAN7PKB0</accession>
<gene>
    <name evidence="1" type="ORF">QYF61_017316</name>
</gene>
<evidence type="ECO:0000313" key="1">
    <source>
        <dbReference type="EMBL" id="KAK4827378.1"/>
    </source>
</evidence>
<sequence>MISNKALEATAGPSRVEPLYVSLLLRQDTKVSEEGWGGDAPGAGPEIALQPVVKTMVRQVVALQPVVKTMGTSKKNVKVLECVQRRATKLMKGLEGMSYEEQLRTLGLSSLEKRRLRATSLLSTAS</sequence>
<name>A0AAN7PKB0_MYCAM</name>
<dbReference type="EMBL" id="JAUNZN010000002">
    <property type="protein sequence ID" value="KAK4827378.1"/>
    <property type="molecule type" value="Genomic_DNA"/>
</dbReference>
<reference evidence="1 2" key="1">
    <citation type="journal article" date="2023" name="J. Hered.">
        <title>Chromosome-level genome of the wood stork (Mycteria americana) provides insight into avian chromosome evolution.</title>
        <authorList>
            <person name="Flamio R. Jr."/>
            <person name="Ramstad K.M."/>
        </authorList>
    </citation>
    <scope>NUCLEOTIDE SEQUENCE [LARGE SCALE GENOMIC DNA]</scope>
    <source>
        <strain evidence="1">JAX WOST 10</strain>
    </source>
</reference>
<protein>
    <submittedName>
        <fullName evidence="1">Uncharacterized protein</fullName>
    </submittedName>
</protein>
<keyword evidence="2" id="KW-1185">Reference proteome</keyword>